<proteinExistence type="predicted"/>
<sequence length="165" mass="17250">MTTNYRASSAVTITLASLASSTGLTVGRCSAAVANGTNKDDFIIPMLKSRTGGTAPTAGTVLELWAFAQRADTTWPELFTAAYTGSDGGFTVSSRDVLFAGAVLLGSYTFDATTARDFVIRGRELSQVFGAVPQNFAFFVVQSSAQALDSTAGNHVLTINPGNYT</sequence>
<gene>
    <name evidence="1" type="ORF">UFOVP336_3</name>
</gene>
<protein>
    <submittedName>
        <fullName evidence="1">Uncharacterized protein</fullName>
    </submittedName>
</protein>
<reference evidence="1" key="1">
    <citation type="submission" date="2020-04" db="EMBL/GenBank/DDBJ databases">
        <authorList>
            <person name="Chiriac C."/>
            <person name="Salcher M."/>
            <person name="Ghai R."/>
            <person name="Kavagutti S V."/>
        </authorList>
    </citation>
    <scope>NUCLEOTIDE SEQUENCE</scope>
</reference>
<evidence type="ECO:0000313" key="1">
    <source>
        <dbReference type="EMBL" id="CAB4138910.1"/>
    </source>
</evidence>
<name>A0A6J5M1N2_9CAUD</name>
<organism evidence="1">
    <name type="scientific">uncultured Caudovirales phage</name>
    <dbReference type="NCBI Taxonomy" id="2100421"/>
    <lineage>
        <taxon>Viruses</taxon>
        <taxon>Duplodnaviria</taxon>
        <taxon>Heunggongvirae</taxon>
        <taxon>Uroviricota</taxon>
        <taxon>Caudoviricetes</taxon>
        <taxon>Peduoviridae</taxon>
        <taxon>Maltschvirus</taxon>
        <taxon>Maltschvirus maltsch</taxon>
    </lineage>
</organism>
<dbReference type="EMBL" id="LR796359">
    <property type="protein sequence ID" value="CAB4138910.1"/>
    <property type="molecule type" value="Genomic_DNA"/>
</dbReference>
<accession>A0A6J5M1N2</accession>